<dbReference type="Gene3D" id="3.40.50.410">
    <property type="entry name" value="von Willebrand factor, type A domain"/>
    <property type="match status" value="3"/>
</dbReference>
<dbReference type="Pfam" id="PF00092">
    <property type="entry name" value="VWA"/>
    <property type="match status" value="3"/>
</dbReference>
<feature type="compositionally biased region" description="Basic and acidic residues" evidence="2">
    <location>
        <begin position="23"/>
        <end position="53"/>
    </location>
</feature>
<dbReference type="InterPro" id="IPR050525">
    <property type="entry name" value="ECM_Assembly_Org"/>
</dbReference>
<protein>
    <submittedName>
        <fullName evidence="5">VWFA domain-containing protein</fullName>
    </submittedName>
</protein>
<dbReference type="InterPro" id="IPR002035">
    <property type="entry name" value="VWF_A"/>
</dbReference>
<feature type="region of interest" description="Disordered" evidence="2">
    <location>
        <begin position="517"/>
        <end position="542"/>
    </location>
</feature>
<name>A0A914QHH8_9BILA</name>
<dbReference type="SUPFAM" id="SSF53300">
    <property type="entry name" value="vWA-like"/>
    <property type="match status" value="3"/>
</dbReference>
<feature type="region of interest" description="Disordered" evidence="2">
    <location>
        <begin position="1"/>
        <end position="53"/>
    </location>
</feature>
<feature type="coiled-coil region" evidence="1">
    <location>
        <begin position="268"/>
        <end position="295"/>
    </location>
</feature>
<keyword evidence="1" id="KW-0175">Coiled coil</keyword>
<evidence type="ECO:0000313" key="4">
    <source>
        <dbReference type="Proteomes" id="UP000887578"/>
    </source>
</evidence>
<feature type="domain" description="VWFA" evidence="3">
    <location>
        <begin position="80"/>
        <end position="256"/>
    </location>
</feature>
<proteinExistence type="predicted"/>
<evidence type="ECO:0000313" key="5">
    <source>
        <dbReference type="WBParaSite" id="PDA_v2.g31369.t1"/>
    </source>
</evidence>
<feature type="domain" description="VWFA" evidence="3">
    <location>
        <begin position="574"/>
        <end position="693"/>
    </location>
</feature>
<evidence type="ECO:0000256" key="1">
    <source>
        <dbReference type="SAM" id="Coils"/>
    </source>
</evidence>
<organism evidence="4 5">
    <name type="scientific">Panagrolaimus davidi</name>
    <dbReference type="NCBI Taxonomy" id="227884"/>
    <lineage>
        <taxon>Eukaryota</taxon>
        <taxon>Metazoa</taxon>
        <taxon>Ecdysozoa</taxon>
        <taxon>Nematoda</taxon>
        <taxon>Chromadorea</taxon>
        <taxon>Rhabditida</taxon>
        <taxon>Tylenchina</taxon>
        <taxon>Panagrolaimomorpha</taxon>
        <taxon>Panagrolaimoidea</taxon>
        <taxon>Panagrolaimidae</taxon>
        <taxon>Panagrolaimus</taxon>
    </lineage>
</organism>
<reference evidence="5" key="1">
    <citation type="submission" date="2022-11" db="UniProtKB">
        <authorList>
            <consortium name="WormBaseParasite"/>
        </authorList>
    </citation>
    <scope>IDENTIFICATION</scope>
</reference>
<keyword evidence="4" id="KW-1185">Reference proteome</keyword>
<feature type="domain" description="VWFA" evidence="3">
    <location>
        <begin position="305"/>
        <end position="478"/>
    </location>
</feature>
<dbReference type="InterPro" id="IPR036465">
    <property type="entry name" value="vWFA_dom_sf"/>
</dbReference>
<dbReference type="AlphaFoldDB" id="A0A914QHH8"/>
<dbReference type="CDD" id="cd00198">
    <property type="entry name" value="vWFA"/>
    <property type="match status" value="2"/>
</dbReference>
<dbReference type="Proteomes" id="UP000887578">
    <property type="component" value="Unplaced"/>
</dbReference>
<evidence type="ECO:0000259" key="3">
    <source>
        <dbReference type="PROSITE" id="PS50234"/>
    </source>
</evidence>
<dbReference type="SMART" id="SM00327">
    <property type="entry name" value="VWA"/>
    <property type="match status" value="3"/>
</dbReference>
<accession>A0A914QHH8</accession>
<dbReference type="CDD" id="cd01450">
    <property type="entry name" value="vWFA_subfamily_ECM"/>
    <property type="match status" value="1"/>
</dbReference>
<dbReference type="PANTHER" id="PTHR24020">
    <property type="entry name" value="COLLAGEN ALPHA"/>
    <property type="match status" value="1"/>
</dbReference>
<sequence>MLSTDLAAEEKANFETVNPNNSENKEIVSGENPKSSEEKRVSSEEISSNEKNELQARADQLRKFLNEQNGLSKSTDCNTDIIFVVDRTQRSTFDFSQQLQLADNIVRGISPGDIQSGKIRLSLITFSKKPRVIIPLPINQTLNEFSIKLHSILPSHSIASIEKGINSVIDEIAANRRNDAKIVIVFIASGKLENDETFAFEKAISKFQNINNTDTFALSLNPFNDVKNLEKLTGNKWRVFIDGRVRQFPNEVITSITSCSIASREFEKQNISQQIDNSIEKVEKLTKIAKSLQTNDPFCGSDQVDFVVIFDISTSIVEEFDKQKQLVVNLVKQAPAADFGKRIKFGLTVFNQHAKTLLSLNNSMSKDDCLFAIDRIEHTGGQTSAVTGIGQSLADIQQFRRSDAKLKILIVSDGFSRDGWSRVQKAGNALRKSDAEVFAVTLNKEKSIDELAVYTDSPKKVFTEDKIELFILSAQKLIFECSKESPNPKLSDIIIAHQESNEVENIESLDKIAVELPKKPKPKGPSTTTIHPPLTTTDTIETTTGKPEYSLETTTKKEEEQHIPTLFSDDCSVDLMFIIDTSTSVTNEFQKQLQFAVDLVKRLPSDDFEKRVNVAAVSFFREAKVEFPFGKLQEKSQVLDGLFAIQHVGGSTSAVSGVKLAVDEIIRGRRKGARLMVVLISDGNSQDPWQAKF</sequence>
<feature type="compositionally biased region" description="Low complexity" evidence="2">
    <location>
        <begin position="524"/>
        <end position="542"/>
    </location>
</feature>
<dbReference type="PANTHER" id="PTHR24020:SF84">
    <property type="entry name" value="VWFA DOMAIN-CONTAINING PROTEIN"/>
    <property type="match status" value="1"/>
</dbReference>
<dbReference type="PROSITE" id="PS50234">
    <property type="entry name" value="VWFA"/>
    <property type="match status" value="3"/>
</dbReference>
<evidence type="ECO:0000256" key="2">
    <source>
        <dbReference type="SAM" id="MobiDB-lite"/>
    </source>
</evidence>
<dbReference type="WBParaSite" id="PDA_v2.g31369.t1">
    <property type="protein sequence ID" value="PDA_v2.g31369.t1"/>
    <property type="gene ID" value="PDA_v2.g31369"/>
</dbReference>